<dbReference type="EMBL" id="NSLY01000075">
    <property type="protein sequence ID" value="PDP57137.1"/>
    <property type="molecule type" value="Genomic_DNA"/>
</dbReference>
<evidence type="ECO:0000313" key="3">
    <source>
        <dbReference type="EMBL" id="PDP57137.1"/>
    </source>
</evidence>
<dbReference type="AlphaFoldDB" id="A0A2A6EC52"/>
<reference evidence="3 4" key="1">
    <citation type="submission" date="2017-09" db="EMBL/GenBank/DDBJ databases">
        <title>Phase variable restriction modification systems are present in the genome sequences of periodontal pathogens Prevotella intermedia, Tannerella forsythia and Porphyromonas gingivalis.</title>
        <authorList>
            <person name="Haigh R.D."/>
            <person name="Crawford L."/>
            <person name="Ralph J."/>
            <person name="Wanford J."/>
            <person name="Vartoukian S.R."/>
            <person name="Hijazib K."/>
            <person name="Wade W."/>
            <person name="Oggioni M.R."/>
        </authorList>
    </citation>
    <scope>NUCLEOTIDE SEQUENCE [LARGE SCALE GENOMIC DNA]</scope>
    <source>
        <strain evidence="3 4">WW2834</strain>
    </source>
</reference>
<accession>A0A2A6EC52</accession>
<sequence>MNEHFFSKDNTSALKGVAILFMVFAHLFNNMELCGFSHPLLYIEGEPLIHYMIFSMNPVDFFIVLSGYGLYYTYSQGKRNNIKRILKLYIHYWITLVIFVCIGFFVVGSKKYPGSFLDLIYNFIGWKNS</sequence>
<keyword evidence="1" id="KW-0472">Membrane</keyword>
<feature type="transmembrane region" description="Helical" evidence="1">
    <location>
        <begin position="12"/>
        <end position="28"/>
    </location>
</feature>
<dbReference type="GO" id="GO:0016747">
    <property type="term" value="F:acyltransferase activity, transferring groups other than amino-acyl groups"/>
    <property type="evidence" value="ECO:0007669"/>
    <property type="project" value="InterPro"/>
</dbReference>
<organism evidence="3 4">
    <name type="scientific">Prevotella intermedia</name>
    <dbReference type="NCBI Taxonomy" id="28131"/>
    <lineage>
        <taxon>Bacteria</taxon>
        <taxon>Pseudomonadati</taxon>
        <taxon>Bacteroidota</taxon>
        <taxon>Bacteroidia</taxon>
        <taxon>Bacteroidales</taxon>
        <taxon>Prevotellaceae</taxon>
        <taxon>Prevotella</taxon>
    </lineage>
</organism>
<comment type="caution">
    <text evidence="3">The sequence shown here is derived from an EMBL/GenBank/DDBJ whole genome shotgun (WGS) entry which is preliminary data.</text>
</comment>
<feature type="transmembrane region" description="Helical" evidence="1">
    <location>
        <begin position="48"/>
        <end position="74"/>
    </location>
</feature>
<gene>
    <name evidence="3" type="ORF">CLI71_12475</name>
</gene>
<feature type="non-terminal residue" evidence="3">
    <location>
        <position position="129"/>
    </location>
</feature>
<feature type="domain" description="Acyltransferase 3" evidence="2">
    <location>
        <begin position="13"/>
        <end position="121"/>
    </location>
</feature>
<evidence type="ECO:0000259" key="2">
    <source>
        <dbReference type="Pfam" id="PF01757"/>
    </source>
</evidence>
<proteinExistence type="predicted"/>
<evidence type="ECO:0000256" key="1">
    <source>
        <dbReference type="SAM" id="Phobius"/>
    </source>
</evidence>
<evidence type="ECO:0000313" key="4">
    <source>
        <dbReference type="Proteomes" id="UP000219058"/>
    </source>
</evidence>
<dbReference type="InterPro" id="IPR002656">
    <property type="entry name" value="Acyl_transf_3_dom"/>
</dbReference>
<dbReference type="Proteomes" id="UP000219058">
    <property type="component" value="Unassembled WGS sequence"/>
</dbReference>
<keyword evidence="1" id="KW-0812">Transmembrane</keyword>
<protein>
    <recommendedName>
        <fullName evidence="2">Acyltransferase 3 domain-containing protein</fullName>
    </recommendedName>
</protein>
<name>A0A2A6EC52_PREIN</name>
<keyword evidence="1" id="KW-1133">Transmembrane helix</keyword>
<dbReference type="RefSeq" id="WP_144009886.1">
    <property type="nucleotide sequence ID" value="NZ_NSLY01000075.1"/>
</dbReference>
<feature type="transmembrane region" description="Helical" evidence="1">
    <location>
        <begin position="86"/>
        <end position="107"/>
    </location>
</feature>
<dbReference type="Pfam" id="PF01757">
    <property type="entry name" value="Acyl_transf_3"/>
    <property type="match status" value="1"/>
</dbReference>